<name>A0ABP6P099_9ACTN</name>
<dbReference type="InterPro" id="IPR052157">
    <property type="entry name" value="BCAA_transport_permease"/>
</dbReference>
<dbReference type="Proteomes" id="UP001499924">
    <property type="component" value="Unassembled WGS sequence"/>
</dbReference>
<evidence type="ECO:0000256" key="8">
    <source>
        <dbReference type="ARBA" id="ARBA00037998"/>
    </source>
</evidence>
<proteinExistence type="inferred from homology"/>
<dbReference type="EMBL" id="BAAAVV010000002">
    <property type="protein sequence ID" value="GAA3163196.1"/>
    <property type="molecule type" value="Genomic_DNA"/>
</dbReference>
<keyword evidence="3" id="KW-1003">Cell membrane</keyword>
<feature type="transmembrane region" description="Helical" evidence="9">
    <location>
        <begin position="208"/>
        <end position="226"/>
    </location>
</feature>
<feature type="transmembrane region" description="Helical" evidence="9">
    <location>
        <begin position="177"/>
        <end position="202"/>
    </location>
</feature>
<keyword evidence="6 9" id="KW-1133">Transmembrane helix</keyword>
<dbReference type="PANTHER" id="PTHR11795">
    <property type="entry name" value="BRANCHED-CHAIN AMINO ACID TRANSPORT SYSTEM PERMEASE PROTEIN LIVH"/>
    <property type="match status" value="1"/>
</dbReference>
<feature type="transmembrane region" description="Helical" evidence="9">
    <location>
        <begin position="84"/>
        <end position="103"/>
    </location>
</feature>
<evidence type="ECO:0000256" key="7">
    <source>
        <dbReference type="ARBA" id="ARBA00023136"/>
    </source>
</evidence>
<comment type="similarity">
    <text evidence="8">Belongs to the binding-protein-dependent transport system permease family. LivHM subfamily.</text>
</comment>
<dbReference type="RefSeq" id="WP_344687992.1">
    <property type="nucleotide sequence ID" value="NZ_BAAAVV010000002.1"/>
</dbReference>
<protein>
    <submittedName>
        <fullName evidence="10">Urea ABC transporter permease subunit UrtB</fullName>
    </submittedName>
</protein>
<comment type="subcellular location">
    <subcellularLocation>
        <location evidence="1">Cell membrane</location>
        <topology evidence="1">Multi-pass membrane protein</topology>
    </subcellularLocation>
</comment>
<dbReference type="PANTHER" id="PTHR11795:SF447">
    <property type="entry name" value="ABC TRANSPORTER PERMEASE PROTEIN"/>
    <property type="match status" value="1"/>
</dbReference>
<comment type="caution">
    <text evidence="10">The sequence shown here is derived from an EMBL/GenBank/DDBJ whole genome shotgun (WGS) entry which is preliminary data.</text>
</comment>
<accession>A0ABP6P099</accession>
<evidence type="ECO:0000313" key="10">
    <source>
        <dbReference type="EMBL" id="GAA3163196.1"/>
    </source>
</evidence>
<dbReference type="CDD" id="cd06582">
    <property type="entry name" value="TM_PBP1_LivH_like"/>
    <property type="match status" value="1"/>
</dbReference>
<evidence type="ECO:0000256" key="9">
    <source>
        <dbReference type="SAM" id="Phobius"/>
    </source>
</evidence>
<keyword evidence="7 9" id="KW-0472">Membrane</keyword>
<reference evidence="11" key="1">
    <citation type="journal article" date="2019" name="Int. J. Syst. Evol. Microbiol.">
        <title>The Global Catalogue of Microorganisms (GCM) 10K type strain sequencing project: providing services to taxonomists for standard genome sequencing and annotation.</title>
        <authorList>
            <consortium name="The Broad Institute Genomics Platform"/>
            <consortium name="The Broad Institute Genome Sequencing Center for Infectious Disease"/>
            <person name="Wu L."/>
            <person name="Ma J."/>
        </authorList>
    </citation>
    <scope>NUCLEOTIDE SEQUENCE [LARGE SCALE GENOMIC DNA]</scope>
    <source>
        <strain evidence="11">JCM 15614</strain>
    </source>
</reference>
<feature type="transmembrane region" description="Helical" evidence="9">
    <location>
        <begin position="7"/>
        <end position="30"/>
    </location>
</feature>
<feature type="transmembrane region" description="Helical" evidence="9">
    <location>
        <begin position="50"/>
        <end position="72"/>
    </location>
</feature>
<feature type="transmembrane region" description="Helical" evidence="9">
    <location>
        <begin position="257"/>
        <end position="273"/>
    </location>
</feature>
<keyword evidence="4 9" id="KW-0812">Transmembrane</keyword>
<evidence type="ECO:0000256" key="2">
    <source>
        <dbReference type="ARBA" id="ARBA00022448"/>
    </source>
</evidence>
<dbReference type="Pfam" id="PF02653">
    <property type="entry name" value="BPD_transp_2"/>
    <property type="match status" value="1"/>
</dbReference>
<evidence type="ECO:0000256" key="3">
    <source>
        <dbReference type="ARBA" id="ARBA00022475"/>
    </source>
</evidence>
<evidence type="ECO:0000256" key="6">
    <source>
        <dbReference type="ARBA" id="ARBA00022989"/>
    </source>
</evidence>
<dbReference type="InterPro" id="IPR001851">
    <property type="entry name" value="ABC_transp_permease"/>
</dbReference>
<sequence>MADLVSFALAVASLFGFYALLALSLGIIFGQLGVVNVAHGEFVMVGAFTMYALDGVPFLLRLAVAVGIGLVLGVVTERLVLSRLYARGFLATLLAMWGVAIVLRQGADAIFGSTPASVPAPIEGTVHVLGVAYPAYRLVATAGCLVVVGVMLLVVYRTSFGLKVRATVDNREMASLLGIPPAVMMTGGFAIGTAIAVLAGAIQSPTLGVTPQIGAAMLAPAFFAVLIGRPGSLPGSILGAFVVALLSTLLRNNLTETVAQFVLFALLIALIALRPNGLTWRRPAWLTRSSTPATAPAGAR</sequence>
<keyword evidence="2" id="KW-0813">Transport</keyword>
<keyword evidence="11" id="KW-1185">Reference proteome</keyword>
<evidence type="ECO:0000256" key="5">
    <source>
        <dbReference type="ARBA" id="ARBA00022970"/>
    </source>
</evidence>
<evidence type="ECO:0000313" key="11">
    <source>
        <dbReference type="Proteomes" id="UP001499924"/>
    </source>
</evidence>
<evidence type="ECO:0000256" key="4">
    <source>
        <dbReference type="ARBA" id="ARBA00022692"/>
    </source>
</evidence>
<feature type="transmembrane region" description="Helical" evidence="9">
    <location>
        <begin position="135"/>
        <end position="156"/>
    </location>
</feature>
<keyword evidence="5" id="KW-0029">Amino-acid transport</keyword>
<feature type="transmembrane region" description="Helical" evidence="9">
    <location>
        <begin position="233"/>
        <end position="251"/>
    </location>
</feature>
<organism evidence="10 11">
    <name type="scientific">Blastococcus jejuensis</name>
    <dbReference type="NCBI Taxonomy" id="351224"/>
    <lineage>
        <taxon>Bacteria</taxon>
        <taxon>Bacillati</taxon>
        <taxon>Actinomycetota</taxon>
        <taxon>Actinomycetes</taxon>
        <taxon>Geodermatophilales</taxon>
        <taxon>Geodermatophilaceae</taxon>
        <taxon>Blastococcus</taxon>
    </lineage>
</organism>
<gene>
    <name evidence="10" type="primary">urtB</name>
    <name evidence="10" type="ORF">GCM10010531_13980</name>
</gene>
<evidence type="ECO:0000256" key="1">
    <source>
        <dbReference type="ARBA" id="ARBA00004651"/>
    </source>
</evidence>